<dbReference type="AlphaFoldDB" id="A0A1T5B370"/>
<dbReference type="Pfam" id="PF12969">
    <property type="entry name" value="DUF3857"/>
    <property type="match status" value="1"/>
</dbReference>
<dbReference type="InterPro" id="IPR002931">
    <property type="entry name" value="Transglutaminase-like"/>
</dbReference>
<dbReference type="SUPFAM" id="SSF54001">
    <property type="entry name" value="Cysteine proteinases"/>
    <property type="match status" value="1"/>
</dbReference>
<dbReference type="Gene3D" id="2.60.40.3140">
    <property type="match status" value="1"/>
</dbReference>
<dbReference type="OrthoDB" id="8595007at2"/>
<dbReference type="Gene3D" id="2.60.120.1130">
    <property type="match status" value="1"/>
</dbReference>
<sequence>MRTAVMLVALLMAMQDGRAQQAYAVADIPAVLKSRADAVVRQESIVVDMQAPTKVRYLVMQAVTVFNRAGEDRARLVIYYDKNVAIRRVSGRVFSGDGLQVGKFTQRDLKDESAVSSFSLYEDNRVKHFLPAMTSYPYTVEYTYELELKQNLIIPAWRPDAYRDVAVEHSRYTFVCGPSDEVRISAANYRGEPALSSAEGRKAMTWEVADIPAQRYEPYSPVPETYQTVVKIAPVDFSYYKRNGRYTNWHDLGRWVYDALLADGLALPERTVQEVKQLVGGLTSDREKAKVLYDYLQRKTRYVSVQIGIGGFKPMSASEVDRLGYGDCKGLVNYMQALLNVAGIPSYYCVVQAGDAKRDLQADFAGMQGNHVILCLPFEQDTTWLECTSQRAPFGFLGSSTDDRVVWACTPEGGRLLRTPRYGAAMSTQQRQAKLELDAQGNIAGKVETVFAGGQYDNHLELAESTGTEQTKLLKQAYDIDQIRFSQIAYQKGDGETPALVETFRVALDRYAPENGGQVFLITNMFNRGRTIPAVKNRALPVYINRGYTDEDQITFTLPAGYRLAATPLDEEIDSPFGYYHATVRQAGDTIVYYRRFTLNEGTFPPDRYAAFCAFINRVSALDSYKAVLTTR</sequence>
<feature type="domain" description="Transglutaminase-like" evidence="1">
    <location>
        <begin position="276"/>
        <end position="373"/>
    </location>
</feature>
<reference evidence="3 4" key="1">
    <citation type="submission" date="2017-02" db="EMBL/GenBank/DDBJ databases">
        <authorList>
            <person name="Peterson S.W."/>
        </authorList>
    </citation>
    <scope>NUCLEOTIDE SEQUENCE [LARGE SCALE GENOMIC DNA]</scope>
    <source>
        <strain evidence="3 4">DSM 22899</strain>
    </source>
</reference>
<dbReference type="EMBL" id="FUYS01000002">
    <property type="protein sequence ID" value="SKB41692.1"/>
    <property type="molecule type" value="Genomic_DNA"/>
</dbReference>
<dbReference type="Proteomes" id="UP000190541">
    <property type="component" value="Unassembled WGS sequence"/>
</dbReference>
<evidence type="ECO:0000259" key="1">
    <source>
        <dbReference type="Pfam" id="PF01841"/>
    </source>
</evidence>
<dbReference type="STRING" id="623280.SAMN05660226_01312"/>
<evidence type="ECO:0000313" key="4">
    <source>
        <dbReference type="Proteomes" id="UP000190541"/>
    </source>
</evidence>
<dbReference type="RefSeq" id="WP_079715970.1">
    <property type="nucleotide sequence ID" value="NZ_FUYS01000002.1"/>
</dbReference>
<dbReference type="Pfam" id="PF01841">
    <property type="entry name" value="Transglut_core"/>
    <property type="match status" value="1"/>
</dbReference>
<feature type="domain" description="DUF3857" evidence="2">
    <location>
        <begin position="59"/>
        <end position="213"/>
    </location>
</feature>
<keyword evidence="4" id="KW-1185">Reference proteome</keyword>
<proteinExistence type="predicted"/>
<accession>A0A1T5B370</accession>
<evidence type="ECO:0000259" key="2">
    <source>
        <dbReference type="Pfam" id="PF12969"/>
    </source>
</evidence>
<name>A0A1T5B370_9SPHI</name>
<dbReference type="InterPro" id="IPR038765">
    <property type="entry name" value="Papain-like_cys_pep_sf"/>
</dbReference>
<evidence type="ECO:0000313" key="3">
    <source>
        <dbReference type="EMBL" id="SKB41692.1"/>
    </source>
</evidence>
<gene>
    <name evidence="3" type="ORF">SAMN05660226_01312</name>
</gene>
<protein>
    <submittedName>
        <fullName evidence="3">Transglutaminase-like superfamily protein</fullName>
    </submittedName>
</protein>
<dbReference type="Gene3D" id="3.10.620.30">
    <property type="match status" value="1"/>
</dbReference>
<organism evidence="3 4">
    <name type="scientific">Parapedobacter luteus</name>
    <dbReference type="NCBI Taxonomy" id="623280"/>
    <lineage>
        <taxon>Bacteria</taxon>
        <taxon>Pseudomonadati</taxon>
        <taxon>Bacteroidota</taxon>
        <taxon>Sphingobacteriia</taxon>
        <taxon>Sphingobacteriales</taxon>
        <taxon>Sphingobacteriaceae</taxon>
        <taxon>Parapedobacter</taxon>
    </lineage>
</organism>
<dbReference type="InterPro" id="IPR024618">
    <property type="entry name" value="DUF3857"/>
</dbReference>